<comment type="caution">
    <text evidence="13">The sequence shown here is derived from an EMBL/GenBank/DDBJ whole genome shotgun (WGS) entry which is preliminary data.</text>
</comment>
<dbReference type="Pfam" id="PF00155">
    <property type="entry name" value="Aminotran_1_2"/>
    <property type="match status" value="1"/>
</dbReference>
<reference evidence="13" key="1">
    <citation type="journal article" date="2016" name="Genome Announc.">
        <title>Draft genomes of two strains of Paenibacillus glucanolyticus with capability to degrade lignocellulose.</title>
        <authorList>
            <person name="Mathews S.L."/>
            <person name="Pawlak J."/>
            <person name="Grunden A.M."/>
        </authorList>
    </citation>
    <scope>NUCLEOTIDE SEQUENCE [LARGE SCALE GENOMIC DNA]</scope>
    <source>
        <strain evidence="13">SLM1</strain>
    </source>
</reference>
<keyword evidence="8 11" id="KW-0663">Pyridoxal phosphate</keyword>
<dbReference type="Proteomes" id="UP000076796">
    <property type="component" value="Unassembled WGS sequence"/>
</dbReference>
<feature type="modified residue" description="N6-(pyridoxal phosphate)lysine" evidence="11">
    <location>
        <position position="229"/>
    </location>
</feature>
<evidence type="ECO:0000256" key="9">
    <source>
        <dbReference type="ARBA" id="ARBA00023102"/>
    </source>
</evidence>
<evidence type="ECO:0000256" key="3">
    <source>
        <dbReference type="ARBA" id="ARBA00007970"/>
    </source>
</evidence>
<keyword evidence="6 11" id="KW-0028">Amino-acid biosynthesis</keyword>
<keyword evidence="9 11" id="KW-0368">Histidine biosynthesis</keyword>
<dbReference type="RefSeq" id="WP_063480715.1">
    <property type="nucleotide sequence ID" value="NZ_CP147845.1"/>
</dbReference>
<dbReference type="Gene3D" id="3.40.640.10">
    <property type="entry name" value="Type I PLP-dependent aspartate aminotransferase-like (Major domain)"/>
    <property type="match status" value="1"/>
</dbReference>
<dbReference type="InterPro" id="IPR004839">
    <property type="entry name" value="Aminotransferase_I/II_large"/>
</dbReference>
<evidence type="ECO:0000256" key="2">
    <source>
        <dbReference type="ARBA" id="ARBA00005011"/>
    </source>
</evidence>
<name>A0A163DKG3_9BACL</name>
<comment type="catalytic activity">
    <reaction evidence="10 11">
        <text>L-histidinol phosphate + 2-oxoglutarate = 3-(imidazol-4-yl)-2-oxopropyl phosphate + L-glutamate</text>
        <dbReference type="Rhea" id="RHEA:23744"/>
        <dbReference type="ChEBI" id="CHEBI:16810"/>
        <dbReference type="ChEBI" id="CHEBI:29985"/>
        <dbReference type="ChEBI" id="CHEBI:57766"/>
        <dbReference type="ChEBI" id="CHEBI:57980"/>
        <dbReference type="EC" id="2.6.1.9"/>
    </reaction>
</comment>
<protein>
    <recommendedName>
        <fullName evidence="11">Histidinol-phosphate aminotransferase</fullName>
        <ecNumber evidence="11">2.6.1.9</ecNumber>
    </recommendedName>
    <alternativeName>
        <fullName evidence="11">Imidazole acetol-phosphate transaminase</fullName>
    </alternativeName>
</protein>
<keyword evidence="7 11" id="KW-0808">Transferase</keyword>
<comment type="pathway">
    <text evidence="2 11">Amino-acid biosynthesis; L-histidine biosynthesis; L-histidine from 5-phospho-alpha-D-ribose 1-diphosphate: step 7/9.</text>
</comment>
<dbReference type="Gene3D" id="3.90.1150.10">
    <property type="entry name" value="Aspartate Aminotransferase, domain 1"/>
    <property type="match status" value="1"/>
</dbReference>
<evidence type="ECO:0000313" key="13">
    <source>
        <dbReference type="EMBL" id="KZS43288.1"/>
    </source>
</evidence>
<dbReference type="NCBIfam" id="TIGR01141">
    <property type="entry name" value="hisC"/>
    <property type="match status" value="1"/>
</dbReference>
<evidence type="ECO:0000313" key="14">
    <source>
        <dbReference type="Proteomes" id="UP000076796"/>
    </source>
</evidence>
<dbReference type="CDD" id="cd00609">
    <property type="entry name" value="AAT_like"/>
    <property type="match status" value="1"/>
</dbReference>
<dbReference type="InterPro" id="IPR050106">
    <property type="entry name" value="HistidinolP_aminotransfase"/>
</dbReference>
<dbReference type="GO" id="GO:0000105">
    <property type="term" value="P:L-histidine biosynthetic process"/>
    <property type="evidence" value="ECO:0007669"/>
    <property type="project" value="UniProtKB-UniRule"/>
</dbReference>
<dbReference type="AlphaFoldDB" id="A0A163DKG3"/>
<evidence type="ECO:0000256" key="7">
    <source>
        <dbReference type="ARBA" id="ARBA00022679"/>
    </source>
</evidence>
<dbReference type="SUPFAM" id="SSF53383">
    <property type="entry name" value="PLP-dependent transferases"/>
    <property type="match status" value="1"/>
</dbReference>
<dbReference type="UniPathway" id="UPA00031">
    <property type="reaction ID" value="UER00012"/>
</dbReference>
<dbReference type="InterPro" id="IPR015422">
    <property type="entry name" value="PyrdxlP-dep_Trfase_small"/>
</dbReference>
<keyword evidence="14" id="KW-1185">Reference proteome</keyword>
<gene>
    <name evidence="11" type="primary">hisC</name>
    <name evidence="13" type="ORF">AWU65_01320</name>
</gene>
<evidence type="ECO:0000256" key="6">
    <source>
        <dbReference type="ARBA" id="ARBA00022605"/>
    </source>
</evidence>
<dbReference type="OrthoDB" id="9813612at2"/>
<evidence type="ECO:0000259" key="12">
    <source>
        <dbReference type="Pfam" id="PF00155"/>
    </source>
</evidence>
<dbReference type="InterPro" id="IPR005861">
    <property type="entry name" value="HisP_aminotrans"/>
</dbReference>
<proteinExistence type="inferred from homology"/>
<evidence type="ECO:0000256" key="8">
    <source>
        <dbReference type="ARBA" id="ARBA00022898"/>
    </source>
</evidence>
<evidence type="ECO:0000256" key="4">
    <source>
        <dbReference type="ARBA" id="ARBA00011738"/>
    </source>
</evidence>
<dbReference type="PANTHER" id="PTHR43643">
    <property type="entry name" value="HISTIDINOL-PHOSPHATE AMINOTRANSFERASE 2"/>
    <property type="match status" value="1"/>
</dbReference>
<comment type="subunit">
    <text evidence="4 11">Homodimer.</text>
</comment>
<evidence type="ECO:0000256" key="10">
    <source>
        <dbReference type="ARBA" id="ARBA00047481"/>
    </source>
</evidence>
<dbReference type="InterPro" id="IPR015424">
    <property type="entry name" value="PyrdxlP-dep_Trfase"/>
</dbReference>
<evidence type="ECO:0000256" key="11">
    <source>
        <dbReference type="HAMAP-Rule" id="MF_01023"/>
    </source>
</evidence>
<comment type="similarity">
    <text evidence="3 11">Belongs to the class-II pyridoxal-phosphate-dependent aminotransferase family. Histidinol-phosphate aminotransferase subfamily.</text>
</comment>
<dbReference type="GO" id="GO:0004400">
    <property type="term" value="F:histidinol-phosphate transaminase activity"/>
    <property type="evidence" value="ECO:0007669"/>
    <property type="project" value="UniProtKB-UniRule"/>
</dbReference>
<evidence type="ECO:0000256" key="5">
    <source>
        <dbReference type="ARBA" id="ARBA00022576"/>
    </source>
</evidence>
<evidence type="ECO:0000256" key="1">
    <source>
        <dbReference type="ARBA" id="ARBA00001933"/>
    </source>
</evidence>
<dbReference type="EMBL" id="LWMH01000003">
    <property type="protein sequence ID" value="KZS43288.1"/>
    <property type="molecule type" value="Genomic_DNA"/>
</dbReference>
<organism evidence="13 14">
    <name type="scientific">Paenibacillus glucanolyticus</name>
    <dbReference type="NCBI Taxonomy" id="59843"/>
    <lineage>
        <taxon>Bacteria</taxon>
        <taxon>Bacillati</taxon>
        <taxon>Bacillota</taxon>
        <taxon>Bacilli</taxon>
        <taxon>Bacillales</taxon>
        <taxon>Paenibacillaceae</taxon>
        <taxon>Paenibacillus</taxon>
    </lineage>
</organism>
<keyword evidence="5 11" id="KW-0032">Aminotransferase</keyword>
<dbReference type="InterPro" id="IPR015421">
    <property type="entry name" value="PyrdxlP-dep_Trfase_major"/>
</dbReference>
<dbReference type="GeneID" id="97555393"/>
<dbReference type="EC" id="2.6.1.9" evidence="11"/>
<sequence>MNHSFTIPLRSALGNLSPYSPGKPIRELQQELGLSDIIKLASNENPLGPSPKALEAIAHSLSDLHRYPDASTVQLRQALAAHHQMAPEQFIISNGGDELITLIAETFLEPEDEVIICSPSFSEYEFGAHLMGATVVPVPLSPSFKFDREAIVNAVTNRTRWLCLCSPNNPTGTFLPREDLRYILDALPKHVLVLLDAAYSPFAHESDYTDGLEFVRSGYPVIVLQTFSKLYGLAGLRVGYGVGHEMLVHQIAKVKEPFNVNTLAQIAATAALQDVEHVRLTLKSNHEGKLQLYHAFQQMGLPYVESTSNFLLVELGAAAKDIYESLMAHGIIVRYGGIWNLPGHLRISIGNIEENSVLIRAISDILACE</sequence>
<dbReference type="PANTHER" id="PTHR43643:SF6">
    <property type="entry name" value="HISTIDINOL-PHOSPHATE AMINOTRANSFERASE"/>
    <property type="match status" value="1"/>
</dbReference>
<feature type="domain" description="Aminotransferase class I/classII large" evidence="12">
    <location>
        <begin position="36"/>
        <end position="362"/>
    </location>
</feature>
<dbReference type="GO" id="GO:0030170">
    <property type="term" value="F:pyridoxal phosphate binding"/>
    <property type="evidence" value="ECO:0007669"/>
    <property type="project" value="InterPro"/>
</dbReference>
<comment type="cofactor">
    <cofactor evidence="1 11">
        <name>pyridoxal 5'-phosphate</name>
        <dbReference type="ChEBI" id="CHEBI:597326"/>
    </cofactor>
</comment>
<accession>A0A163DKG3</accession>
<dbReference type="HAMAP" id="MF_01023">
    <property type="entry name" value="HisC_aminotrans_2"/>
    <property type="match status" value="1"/>
</dbReference>